<dbReference type="SUPFAM" id="SSF82771">
    <property type="entry name" value="GIY-YIG endonuclease"/>
    <property type="match status" value="1"/>
</dbReference>
<dbReference type="EMBL" id="CP114202">
    <property type="protein sequence ID" value="WAT94926.1"/>
    <property type="molecule type" value="Genomic_DNA"/>
</dbReference>
<dbReference type="Gene3D" id="3.40.1440.10">
    <property type="entry name" value="GIY-YIG endonuclease"/>
    <property type="match status" value="1"/>
</dbReference>
<protein>
    <submittedName>
        <fullName evidence="3">GIY-YIG nuclease family protein</fullName>
    </submittedName>
</protein>
<dbReference type="AlphaFoldDB" id="A0A640TEK1"/>
<proteinExistence type="predicted"/>
<evidence type="ECO:0000259" key="1">
    <source>
        <dbReference type="PROSITE" id="PS50164"/>
    </source>
</evidence>
<dbReference type="PROSITE" id="PS50164">
    <property type="entry name" value="GIY_YIG"/>
    <property type="match status" value="1"/>
</dbReference>
<evidence type="ECO:0000313" key="3">
    <source>
        <dbReference type="EMBL" id="WAT94926.1"/>
    </source>
</evidence>
<feature type="domain" description="GIY-YIG" evidence="1">
    <location>
        <begin position="85"/>
        <end position="156"/>
    </location>
</feature>
<dbReference type="Proteomes" id="UP000429552">
    <property type="component" value="Unassembled WGS sequence"/>
</dbReference>
<evidence type="ECO:0000313" key="2">
    <source>
        <dbReference type="EMBL" id="GFE20075.1"/>
    </source>
</evidence>
<dbReference type="InterPro" id="IPR000305">
    <property type="entry name" value="GIY-YIG_endonuc"/>
</dbReference>
<evidence type="ECO:0000313" key="4">
    <source>
        <dbReference type="Proteomes" id="UP000429552"/>
    </source>
</evidence>
<dbReference type="RefSeq" id="WP_159484107.1">
    <property type="nucleotide sequence ID" value="NZ_BLIP01000001.1"/>
</dbReference>
<reference evidence="3 5" key="2">
    <citation type="submission" date="2022-12" db="EMBL/GenBank/DDBJ databases">
        <authorList>
            <person name="Ruckert C."/>
            <person name="Busche T."/>
            <person name="Kalinowski J."/>
            <person name="Wittmann C."/>
        </authorList>
    </citation>
    <scope>NUCLEOTIDE SEQUENCE [LARGE SCALE GENOMIC DNA]</scope>
    <source>
        <strain evidence="3 5">DSM 40555</strain>
    </source>
</reference>
<gene>
    <name evidence="2" type="ORF">Sliba_05280</name>
    <name evidence="3" type="ORF">STRLI_000598</name>
</gene>
<dbReference type="Pfam" id="PF01541">
    <property type="entry name" value="GIY-YIG"/>
    <property type="match status" value="1"/>
</dbReference>
<dbReference type="Proteomes" id="UP001210609">
    <property type="component" value="Chromosome"/>
</dbReference>
<reference evidence="2 4" key="1">
    <citation type="submission" date="2019-12" db="EMBL/GenBank/DDBJ databases">
        <title>Whole genome shotgun sequence of Streptomyces libani subsp. libani NBRC 13452.</title>
        <authorList>
            <person name="Ichikawa N."/>
            <person name="Kimura A."/>
            <person name="Kitahashi Y."/>
            <person name="Komaki H."/>
            <person name="Tamura T."/>
        </authorList>
    </citation>
    <scope>NUCLEOTIDE SEQUENCE [LARGE SCALE GENOMIC DNA]</scope>
    <source>
        <strain evidence="2 4">NBRC 13452</strain>
    </source>
</reference>
<keyword evidence="5" id="KW-1185">Reference proteome</keyword>
<sequence>MTSSMGERPALHHLYGAKQSEDAPPFLRQLYPQFLRYWQYLGTGARHCPLGDSGYFYVPSEFPDAPFTYELEIRWPRDTCEVSPARTAVYRLRDQTGRLLYVGISDDPLRRWPEHAKDKPWWPEVANFSTEWLASRPEALAAEASAIKLEKPLYNVVHNSPVLTTQ</sequence>
<dbReference type="EMBL" id="BLIP01000001">
    <property type="protein sequence ID" value="GFE20075.1"/>
    <property type="molecule type" value="Genomic_DNA"/>
</dbReference>
<dbReference type="SMART" id="SM00465">
    <property type="entry name" value="GIYc"/>
    <property type="match status" value="1"/>
</dbReference>
<dbReference type="InterPro" id="IPR035901">
    <property type="entry name" value="GIY-YIG_endonuc_sf"/>
</dbReference>
<organism evidence="2 4">
    <name type="scientific">Streptomyces nigrescens</name>
    <dbReference type="NCBI Taxonomy" id="1920"/>
    <lineage>
        <taxon>Bacteria</taxon>
        <taxon>Bacillati</taxon>
        <taxon>Actinomycetota</taxon>
        <taxon>Actinomycetes</taxon>
        <taxon>Kitasatosporales</taxon>
        <taxon>Streptomycetaceae</taxon>
        <taxon>Streptomyces</taxon>
    </lineage>
</organism>
<accession>A0A640TEK1</accession>
<name>A0A640TEK1_STRNI</name>
<evidence type="ECO:0000313" key="5">
    <source>
        <dbReference type="Proteomes" id="UP001210609"/>
    </source>
</evidence>